<gene>
    <name evidence="2" type="ORF">SAMN05216192_13527</name>
</gene>
<feature type="region of interest" description="Disordered" evidence="1">
    <location>
        <begin position="1"/>
        <end position="24"/>
    </location>
</feature>
<name>A0A1G9A4B4_9BACL</name>
<dbReference type="Proteomes" id="UP000199050">
    <property type="component" value="Unassembled WGS sequence"/>
</dbReference>
<dbReference type="RefSeq" id="WP_090717522.1">
    <property type="nucleotide sequence ID" value="NZ_CBCSKY010000039.1"/>
</dbReference>
<keyword evidence="3" id="KW-1185">Reference proteome</keyword>
<accession>A0A1G9A4B4</accession>
<feature type="compositionally biased region" description="Acidic residues" evidence="1">
    <location>
        <begin position="13"/>
        <end position="24"/>
    </location>
</feature>
<protein>
    <submittedName>
        <fullName evidence="2">Uncharacterized protein</fullName>
    </submittedName>
</protein>
<dbReference type="AlphaFoldDB" id="A0A1G9A4B4"/>
<sequence>MTDKRKSDASAERDDDGLVTERDIDEDFGLFQEGSYPGALRDEEQEAAINHAVPKEGQT</sequence>
<evidence type="ECO:0000313" key="2">
    <source>
        <dbReference type="EMBL" id="SDK22166.1"/>
    </source>
</evidence>
<evidence type="ECO:0000313" key="3">
    <source>
        <dbReference type="Proteomes" id="UP000199050"/>
    </source>
</evidence>
<dbReference type="EMBL" id="FNDX01000035">
    <property type="protein sequence ID" value="SDK22166.1"/>
    <property type="molecule type" value="Genomic_DNA"/>
</dbReference>
<dbReference type="OrthoDB" id="2661027at2"/>
<reference evidence="3" key="1">
    <citation type="submission" date="2016-10" db="EMBL/GenBank/DDBJ databases">
        <authorList>
            <person name="Varghese N."/>
            <person name="Submissions S."/>
        </authorList>
    </citation>
    <scope>NUCLEOTIDE SEQUENCE [LARGE SCALE GENOMIC DNA]</scope>
    <source>
        <strain evidence="3">CGMCC 1.11012</strain>
    </source>
</reference>
<organism evidence="2 3">
    <name type="scientific">Paenibacillus typhae</name>
    <dbReference type="NCBI Taxonomy" id="1174501"/>
    <lineage>
        <taxon>Bacteria</taxon>
        <taxon>Bacillati</taxon>
        <taxon>Bacillota</taxon>
        <taxon>Bacilli</taxon>
        <taxon>Bacillales</taxon>
        <taxon>Paenibacillaceae</taxon>
        <taxon>Paenibacillus</taxon>
    </lineage>
</organism>
<feature type="compositionally biased region" description="Basic and acidic residues" evidence="1">
    <location>
        <begin position="1"/>
        <end position="12"/>
    </location>
</feature>
<evidence type="ECO:0000256" key="1">
    <source>
        <dbReference type="SAM" id="MobiDB-lite"/>
    </source>
</evidence>
<dbReference type="STRING" id="1174501.SAMN05216192_13527"/>
<proteinExistence type="predicted"/>